<dbReference type="PANTHER" id="PTHR42647">
    <property type="entry name" value="SBP (S-RIBONUCLEASE BINDING PROTEIN) FAMILY PROTEIN"/>
    <property type="match status" value="1"/>
</dbReference>
<name>A0AAD5BY56_AMBAR</name>
<evidence type="ECO:0000256" key="4">
    <source>
        <dbReference type="PROSITE-ProRule" id="PRU00175"/>
    </source>
</evidence>
<dbReference type="PANTHER" id="PTHR42647:SF22">
    <property type="entry name" value="BOI-RELATED E3 UBIQUITIN-PROTEIN LIGASE 2-RELATED"/>
    <property type="match status" value="1"/>
</dbReference>
<dbReference type="Gene3D" id="3.30.40.10">
    <property type="entry name" value="Zinc/RING finger domain, C3HC4 (zinc finger)"/>
    <property type="match status" value="1"/>
</dbReference>
<evidence type="ECO:0000256" key="3">
    <source>
        <dbReference type="ARBA" id="ARBA00022833"/>
    </source>
</evidence>
<evidence type="ECO:0000256" key="2">
    <source>
        <dbReference type="ARBA" id="ARBA00022771"/>
    </source>
</evidence>
<evidence type="ECO:0000259" key="5">
    <source>
        <dbReference type="PROSITE" id="PS50089"/>
    </source>
</evidence>
<evidence type="ECO:0000256" key="1">
    <source>
        <dbReference type="ARBA" id="ARBA00022723"/>
    </source>
</evidence>
<gene>
    <name evidence="6" type="ORF">M8C21_017009</name>
</gene>
<reference evidence="6" key="1">
    <citation type="submission" date="2022-06" db="EMBL/GenBank/DDBJ databases">
        <title>Uncovering the hologenomic basis of an extraordinary plant invasion.</title>
        <authorList>
            <person name="Bieker V.C."/>
            <person name="Martin M.D."/>
            <person name="Gilbert T."/>
            <person name="Hodgins K."/>
            <person name="Battlay P."/>
            <person name="Petersen B."/>
            <person name="Wilson J."/>
        </authorList>
    </citation>
    <scope>NUCLEOTIDE SEQUENCE</scope>
    <source>
        <strain evidence="6">AA19_3_7</strain>
        <tissue evidence="6">Leaf</tissue>
    </source>
</reference>
<dbReference type="EMBL" id="JAMZMK010010361">
    <property type="protein sequence ID" value="KAI7731898.1"/>
    <property type="molecule type" value="Genomic_DNA"/>
</dbReference>
<keyword evidence="1" id="KW-0479">Metal-binding</keyword>
<proteinExistence type="predicted"/>
<dbReference type="InterPro" id="IPR001841">
    <property type="entry name" value="Znf_RING"/>
</dbReference>
<comment type="caution">
    <text evidence="6">The sequence shown here is derived from an EMBL/GenBank/DDBJ whole genome shotgun (WGS) entry which is preliminary data.</text>
</comment>
<keyword evidence="3" id="KW-0862">Zinc</keyword>
<organism evidence="6 7">
    <name type="scientific">Ambrosia artemisiifolia</name>
    <name type="common">Common ragweed</name>
    <dbReference type="NCBI Taxonomy" id="4212"/>
    <lineage>
        <taxon>Eukaryota</taxon>
        <taxon>Viridiplantae</taxon>
        <taxon>Streptophyta</taxon>
        <taxon>Embryophyta</taxon>
        <taxon>Tracheophyta</taxon>
        <taxon>Spermatophyta</taxon>
        <taxon>Magnoliopsida</taxon>
        <taxon>eudicotyledons</taxon>
        <taxon>Gunneridae</taxon>
        <taxon>Pentapetalae</taxon>
        <taxon>asterids</taxon>
        <taxon>campanulids</taxon>
        <taxon>Asterales</taxon>
        <taxon>Asteraceae</taxon>
        <taxon>Asteroideae</taxon>
        <taxon>Heliantheae alliance</taxon>
        <taxon>Heliantheae</taxon>
        <taxon>Ambrosia</taxon>
    </lineage>
</organism>
<feature type="non-terminal residue" evidence="6">
    <location>
        <position position="318"/>
    </location>
</feature>
<sequence length="318" mass="36864">PTTPTSLCFLLITRGHPTPNQKHHHITKENESLFLYIQTHQLLIFRPTHGGYRMAIQARLYSENLVFPFINDDGCGDANPSQDLIENACCLNDLYLYNLQQQQQYQQPQPAHVNHDSCFNNEFNKPMSLQYYSSSVAANIQKQNQEIEGMISLQHERMRLALQAQKKQQILTILKNYESKSKLLLRQKDEEIKRATKRRIELEDFLTKTDIERQKWQIAAKETEAMVINLNNTLEQLVSDQNMKKHAEDEGSCCYDNNENMKTKEMMNVCKSCYNEDSCVVMLPCRHLCSCETCDVFLHSCPVCNMVKKASIQVSVFD</sequence>
<dbReference type="Proteomes" id="UP001206925">
    <property type="component" value="Unassembled WGS sequence"/>
</dbReference>
<evidence type="ECO:0000313" key="6">
    <source>
        <dbReference type="EMBL" id="KAI7731898.1"/>
    </source>
</evidence>
<evidence type="ECO:0000313" key="7">
    <source>
        <dbReference type="Proteomes" id="UP001206925"/>
    </source>
</evidence>
<accession>A0AAD5BY56</accession>
<feature type="domain" description="RING-type" evidence="5">
    <location>
        <begin position="270"/>
        <end position="305"/>
    </location>
</feature>
<dbReference type="InterPro" id="IPR013083">
    <property type="entry name" value="Znf_RING/FYVE/PHD"/>
</dbReference>
<dbReference type="Pfam" id="PF13920">
    <property type="entry name" value="zf-C3HC4_3"/>
    <property type="match status" value="1"/>
</dbReference>
<dbReference type="PROSITE" id="PS50089">
    <property type="entry name" value="ZF_RING_2"/>
    <property type="match status" value="1"/>
</dbReference>
<dbReference type="GO" id="GO:0004842">
    <property type="term" value="F:ubiquitin-protein transferase activity"/>
    <property type="evidence" value="ECO:0007669"/>
    <property type="project" value="TreeGrafter"/>
</dbReference>
<dbReference type="AlphaFoldDB" id="A0AAD5BY56"/>
<keyword evidence="2 4" id="KW-0863">Zinc-finger</keyword>
<keyword evidence="7" id="KW-1185">Reference proteome</keyword>
<dbReference type="GO" id="GO:0008270">
    <property type="term" value="F:zinc ion binding"/>
    <property type="evidence" value="ECO:0007669"/>
    <property type="project" value="UniProtKB-KW"/>
</dbReference>
<protein>
    <recommendedName>
        <fullName evidence="5">RING-type domain-containing protein</fullName>
    </recommendedName>
</protein>